<keyword evidence="2" id="KW-1185">Reference proteome</keyword>
<accession>A0A504J977</accession>
<gene>
    <name evidence="1" type="ORF">FHK87_07745</name>
</gene>
<evidence type="ECO:0000313" key="1">
    <source>
        <dbReference type="EMBL" id="TPN87466.1"/>
    </source>
</evidence>
<protein>
    <submittedName>
        <fullName evidence="1">Uncharacterized protein</fullName>
    </submittedName>
</protein>
<organism evidence="1 2">
    <name type="scientific">Aquimarina algicola</name>
    <dbReference type="NCBI Taxonomy" id="2589995"/>
    <lineage>
        <taxon>Bacteria</taxon>
        <taxon>Pseudomonadati</taxon>
        <taxon>Bacteroidota</taxon>
        <taxon>Flavobacteriia</taxon>
        <taxon>Flavobacteriales</taxon>
        <taxon>Flavobacteriaceae</taxon>
        <taxon>Aquimarina</taxon>
    </lineage>
</organism>
<name>A0A504J977_9FLAO</name>
<dbReference type="RefSeq" id="WP_140592108.1">
    <property type="nucleotide sequence ID" value="NZ_VFWZ01000002.1"/>
</dbReference>
<sequence length="144" mass="17448">MKQENLKLSKTLKDLHIETLNWKSIQHFIEDEIQFSKQLLNSYVFEPDTPNLFERLQVFKDEFADVRKKIDMLKESIQKHENNMGGMLECDDLISSDHVYYQEHEKLEQRFNSFHKDFRDLKSRVFLYASDILKRNKKDNDLNF</sequence>
<proteinExistence type="predicted"/>
<reference evidence="1 2" key="1">
    <citation type="submission" date="2019-06" db="EMBL/GenBank/DDBJ databases">
        <authorList>
            <person name="Meng X."/>
        </authorList>
    </citation>
    <scope>NUCLEOTIDE SEQUENCE [LARGE SCALE GENOMIC DNA]</scope>
    <source>
        <strain evidence="1 2">M625</strain>
    </source>
</reference>
<dbReference type="Proteomes" id="UP000315540">
    <property type="component" value="Unassembled WGS sequence"/>
</dbReference>
<dbReference type="EMBL" id="VFWZ01000002">
    <property type="protein sequence ID" value="TPN87466.1"/>
    <property type="molecule type" value="Genomic_DNA"/>
</dbReference>
<comment type="caution">
    <text evidence="1">The sequence shown here is derived from an EMBL/GenBank/DDBJ whole genome shotgun (WGS) entry which is preliminary data.</text>
</comment>
<dbReference type="AlphaFoldDB" id="A0A504J977"/>
<dbReference type="OrthoDB" id="1431622at2"/>
<evidence type="ECO:0000313" key="2">
    <source>
        <dbReference type="Proteomes" id="UP000315540"/>
    </source>
</evidence>